<dbReference type="SUPFAM" id="SSF140663">
    <property type="entry name" value="TTHA0068-like"/>
    <property type="match status" value="1"/>
</dbReference>
<organism evidence="2 3">
    <name type="scientific">Macrococcus hajekii</name>
    <dbReference type="NCBI Taxonomy" id="198482"/>
    <lineage>
        <taxon>Bacteria</taxon>
        <taxon>Bacillati</taxon>
        <taxon>Bacillota</taxon>
        <taxon>Bacilli</taxon>
        <taxon>Bacillales</taxon>
        <taxon>Staphylococcaceae</taxon>
        <taxon>Macrococcus</taxon>
    </lineage>
</organism>
<dbReference type="InterPro" id="IPR023203">
    <property type="entry name" value="TTHA0068_sf"/>
</dbReference>
<dbReference type="AlphaFoldDB" id="A0A4R6BMR3"/>
<reference evidence="2 3" key="1">
    <citation type="submission" date="2019-01" db="EMBL/GenBank/DDBJ databases">
        <title>Draft genome sequences of the type strains of six Macrococcus species.</title>
        <authorList>
            <person name="Mazhar S."/>
            <person name="Altermann E."/>
            <person name="Hill C."/>
            <person name="Mcauliffe O."/>
        </authorList>
    </citation>
    <scope>NUCLEOTIDE SEQUENCE [LARGE SCALE GENOMIC DNA]</scope>
    <source>
        <strain evidence="2 3">CCM4809</strain>
    </source>
</reference>
<evidence type="ECO:0000256" key="1">
    <source>
        <dbReference type="SAM" id="MobiDB-lite"/>
    </source>
</evidence>
<dbReference type="RefSeq" id="WP_133429045.1">
    <property type="nucleotide sequence ID" value="NZ_BMCC01000002.1"/>
</dbReference>
<name>A0A4R6BMR3_9STAP</name>
<dbReference type="OrthoDB" id="165483at2"/>
<sequence>MLNALIDYYYYFMHERHYFECHEVMEEAWKSKRHHSKSDIEVGLVLLATSQYHQRRNNHRGAATCLRKAVGILTQHQAAFRSIGLKPSIMDLLTQIDPDRDYKPLTLPLTDDMLLAIHSKYPDFEVRYNANNDWLHYHMTRDRQPVIQTRLQSMHNKRPVDDAPDKGNDNERS</sequence>
<dbReference type="PANTHER" id="PTHR34796:SF1">
    <property type="entry name" value="EXPRESSED PROTEIN"/>
    <property type="match status" value="1"/>
</dbReference>
<feature type="region of interest" description="Disordered" evidence="1">
    <location>
        <begin position="152"/>
        <end position="173"/>
    </location>
</feature>
<keyword evidence="3" id="KW-1185">Reference proteome</keyword>
<accession>A0A4R6BMR3</accession>
<dbReference type="Proteomes" id="UP000295328">
    <property type="component" value="Unassembled WGS sequence"/>
</dbReference>
<evidence type="ECO:0000313" key="2">
    <source>
        <dbReference type="EMBL" id="TDM02957.1"/>
    </source>
</evidence>
<gene>
    <name evidence="2" type="ORF">ERX37_02395</name>
</gene>
<dbReference type="PANTHER" id="PTHR34796">
    <property type="entry name" value="EXPRESSED PROTEIN"/>
    <property type="match status" value="1"/>
</dbReference>
<protein>
    <submittedName>
        <fullName evidence="2">DUF309 domain-containing protein</fullName>
    </submittedName>
</protein>
<dbReference type="InterPro" id="IPR005500">
    <property type="entry name" value="DUF309"/>
</dbReference>
<dbReference type="Pfam" id="PF03745">
    <property type="entry name" value="DUF309"/>
    <property type="match status" value="1"/>
</dbReference>
<evidence type="ECO:0000313" key="3">
    <source>
        <dbReference type="Proteomes" id="UP000295328"/>
    </source>
</evidence>
<comment type="caution">
    <text evidence="2">The sequence shown here is derived from an EMBL/GenBank/DDBJ whole genome shotgun (WGS) entry which is preliminary data.</text>
</comment>
<feature type="compositionally biased region" description="Basic and acidic residues" evidence="1">
    <location>
        <begin position="158"/>
        <end position="173"/>
    </location>
</feature>
<dbReference type="Gene3D" id="1.10.3450.10">
    <property type="entry name" value="TTHA0068-like"/>
    <property type="match status" value="1"/>
</dbReference>
<proteinExistence type="predicted"/>
<dbReference type="EMBL" id="SCWE01000001">
    <property type="protein sequence ID" value="TDM02957.1"/>
    <property type="molecule type" value="Genomic_DNA"/>
</dbReference>